<feature type="domain" description="Gliding motility-associated protein GldM N-terminal" evidence="2">
    <location>
        <begin position="47"/>
        <end position="160"/>
    </location>
</feature>
<comment type="caution">
    <text evidence="4">The sequence shown here is derived from an EMBL/GenBank/DDBJ whole genome shotgun (WGS) entry which is preliminary data.</text>
</comment>
<dbReference type="PROSITE" id="PS51257">
    <property type="entry name" value="PROKAR_LIPOPROTEIN"/>
    <property type="match status" value="1"/>
</dbReference>
<feature type="chain" id="PRO_5040931933" description="Gliding motility-associated protein GldM N-terminal domain-containing protein" evidence="1">
    <location>
        <begin position="20"/>
        <end position="312"/>
    </location>
</feature>
<reference evidence="4 5" key="1">
    <citation type="submission" date="2015-11" db="EMBL/GenBank/DDBJ databases">
        <title>Solirubrum puertoriconensis gen. nov. an environmental bacteria isolated in Puerto Rico.</title>
        <authorList>
            <person name="Cuebas-Irizarry M.F."/>
            <person name="Montalvo-Rodriguez R."/>
        </authorList>
    </citation>
    <scope>NUCLEOTIDE SEQUENCE [LARGE SCALE GENOMIC DNA]</scope>
    <source>
        <strain evidence="4 5">MC1A</strain>
    </source>
</reference>
<keyword evidence="5" id="KW-1185">Reference proteome</keyword>
<dbReference type="AlphaFoldDB" id="A0A9X0L5S1"/>
<feature type="signal peptide" evidence="1">
    <location>
        <begin position="1"/>
        <end position="19"/>
    </location>
</feature>
<name>A0A9X0L5S1_SOLP1</name>
<organism evidence="4 5">
    <name type="scientific">Solirubrum puertoriconensis</name>
    <dbReference type="NCBI Taxonomy" id="1751427"/>
    <lineage>
        <taxon>Bacteria</taxon>
        <taxon>Pseudomonadati</taxon>
        <taxon>Bacteroidota</taxon>
        <taxon>Cytophagia</taxon>
        <taxon>Cytophagales</taxon>
    </lineage>
</organism>
<evidence type="ECO:0000313" key="5">
    <source>
        <dbReference type="Proteomes" id="UP000054223"/>
    </source>
</evidence>
<dbReference type="Pfam" id="PF12081">
    <property type="entry name" value="GldM_1st"/>
    <property type="match status" value="1"/>
</dbReference>
<proteinExistence type="predicted"/>
<evidence type="ECO:0000259" key="3">
    <source>
        <dbReference type="Pfam" id="PF21601"/>
    </source>
</evidence>
<evidence type="ECO:0008006" key="6">
    <source>
        <dbReference type="Google" id="ProtNLM"/>
    </source>
</evidence>
<keyword evidence="1" id="KW-0732">Signal</keyword>
<sequence length="312" mass="32816">MTFTRSFIQAGLIKRLACAALLLPLAAGSFSCQGPSADAAALLRLHQLEGALLNSSDNLFKANAERLQGMEAQARAAGRPADMAILAQAQALRDSTRALTSYLRAVRERLNQHTRNEDPLARLATHGAAGEFMQASPGPADSLQHQLRRYGELLQRVTPATAGAGQAGSLEPFDFGETSLAGALAALARCEAAVLLQEHKALVELSTKVTPTRLQTALRPVVSAKASSVAPGDTYQAQVSVASVKYHPGALAMTVNGKAIEVGPDGIGQVALSPPALSGGRAQQAYWEGTITVRAGARDSTFRLRVPYTVEQ</sequence>
<dbReference type="InterPro" id="IPR022720">
    <property type="entry name" value="Motility-assoc_prot_GldM_N"/>
</dbReference>
<dbReference type="InterPro" id="IPR048405">
    <property type="entry name" value="GldM_Ig-like-1"/>
</dbReference>
<protein>
    <recommendedName>
        <fullName evidence="6">Gliding motility-associated protein GldM N-terminal domain-containing protein</fullName>
    </recommendedName>
</protein>
<feature type="domain" description="Gliding motility-associated protein GldM first immunoglobulin-like" evidence="3">
    <location>
        <begin position="217"/>
        <end position="310"/>
    </location>
</feature>
<evidence type="ECO:0000259" key="2">
    <source>
        <dbReference type="Pfam" id="PF12081"/>
    </source>
</evidence>
<dbReference type="Proteomes" id="UP000054223">
    <property type="component" value="Unassembled WGS sequence"/>
</dbReference>
<dbReference type="Pfam" id="PF21601">
    <property type="entry name" value="GldM_2nd"/>
    <property type="match status" value="1"/>
</dbReference>
<dbReference type="EMBL" id="LNAL01000005">
    <property type="protein sequence ID" value="KUG09038.1"/>
    <property type="molecule type" value="Genomic_DNA"/>
</dbReference>
<gene>
    <name evidence="4" type="ORF">ASU33_19635</name>
</gene>
<evidence type="ECO:0000313" key="4">
    <source>
        <dbReference type="EMBL" id="KUG09038.1"/>
    </source>
</evidence>
<accession>A0A9X0L5S1</accession>
<evidence type="ECO:0000256" key="1">
    <source>
        <dbReference type="SAM" id="SignalP"/>
    </source>
</evidence>